<protein>
    <submittedName>
        <fullName evidence="2">Uncharacterized protein</fullName>
    </submittedName>
</protein>
<comment type="caution">
    <text evidence="2">The sequence shown here is derived from an EMBL/GenBank/DDBJ whole genome shotgun (WGS) entry which is preliminary data.</text>
</comment>
<name>A0AAD6STJ4_9AGAR</name>
<sequence>MCGFGNLPPGTSLFYSASSLFTILLRCCRSCLSLAYVETEGGPEVRKLGGYLILWLEIHKHTTRKSPKFPFAGTSSPPYIIAWDLSAPQPANTVRGRGWRVSLSCCNAAGAPVCLTFSHHTGSPGGPRRPATYTASKTRWVLATDYSLGLVAKSSADL</sequence>
<evidence type="ECO:0000313" key="2">
    <source>
        <dbReference type="EMBL" id="KAJ7033796.1"/>
    </source>
</evidence>
<gene>
    <name evidence="2" type="ORF">C8F04DRAFT_1234592</name>
</gene>
<reference evidence="2" key="1">
    <citation type="submission" date="2023-03" db="EMBL/GenBank/DDBJ databases">
        <title>Massive genome expansion in bonnet fungi (Mycena s.s.) driven by repeated elements and novel gene families across ecological guilds.</title>
        <authorList>
            <consortium name="Lawrence Berkeley National Laboratory"/>
            <person name="Harder C.B."/>
            <person name="Miyauchi S."/>
            <person name="Viragh M."/>
            <person name="Kuo A."/>
            <person name="Thoen E."/>
            <person name="Andreopoulos B."/>
            <person name="Lu D."/>
            <person name="Skrede I."/>
            <person name="Drula E."/>
            <person name="Henrissat B."/>
            <person name="Morin E."/>
            <person name="Kohler A."/>
            <person name="Barry K."/>
            <person name="LaButti K."/>
            <person name="Morin E."/>
            <person name="Salamov A."/>
            <person name="Lipzen A."/>
            <person name="Mereny Z."/>
            <person name="Hegedus B."/>
            <person name="Baldrian P."/>
            <person name="Stursova M."/>
            <person name="Weitz H."/>
            <person name="Taylor A."/>
            <person name="Grigoriev I.V."/>
            <person name="Nagy L.G."/>
            <person name="Martin F."/>
            <person name="Kauserud H."/>
        </authorList>
    </citation>
    <scope>NUCLEOTIDE SEQUENCE</scope>
    <source>
        <strain evidence="2">CBHHK200</strain>
    </source>
</reference>
<feature type="signal peptide" evidence="1">
    <location>
        <begin position="1"/>
        <end position="33"/>
    </location>
</feature>
<dbReference type="EMBL" id="JARJCM010000062">
    <property type="protein sequence ID" value="KAJ7033796.1"/>
    <property type="molecule type" value="Genomic_DNA"/>
</dbReference>
<evidence type="ECO:0000256" key="1">
    <source>
        <dbReference type="SAM" id="SignalP"/>
    </source>
</evidence>
<keyword evidence="3" id="KW-1185">Reference proteome</keyword>
<accession>A0AAD6STJ4</accession>
<keyword evidence="1" id="KW-0732">Signal</keyword>
<organism evidence="2 3">
    <name type="scientific">Mycena alexandri</name>
    <dbReference type="NCBI Taxonomy" id="1745969"/>
    <lineage>
        <taxon>Eukaryota</taxon>
        <taxon>Fungi</taxon>
        <taxon>Dikarya</taxon>
        <taxon>Basidiomycota</taxon>
        <taxon>Agaricomycotina</taxon>
        <taxon>Agaricomycetes</taxon>
        <taxon>Agaricomycetidae</taxon>
        <taxon>Agaricales</taxon>
        <taxon>Marasmiineae</taxon>
        <taxon>Mycenaceae</taxon>
        <taxon>Mycena</taxon>
    </lineage>
</organism>
<dbReference type="AlphaFoldDB" id="A0AAD6STJ4"/>
<feature type="chain" id="PRO_5042049231" evidence="1">
    <location>
        <begin position="34"/>
        <end position="158"/>
    </location>
</feature>
<evidence type="ECO:0000313" key="3">
    <source>
        <dbReference type="Proteomes" id="UP001218188"/>
    </source>
</evidence>
<dbReference type="Proteomes" id="UP001218188">
    <property type="component" value="Unassembled WGS sequence"/>
</dbReference>
<proteinExistence type="predicted"/>